<protein>
    <submittedName>
        <fullName evidence="14">ABC transporter family protein</fullName>
    </submittedName>
</protein>
<evidence type="ECO:0000256" key="10">
    <source>
        <dbReference type="SAM" id="MobiDB-lite"/>
    </source>
</evidence>
<dbReference type="VEuPathDB" id="TrichDB:TRFO_11303"/>
<dbReference type="Pfam" id="PF00005">
    <property type="entry name" value="ABC_tran"/>
    <property type="match status" value="1"/>
</dbReference>
<dbReference type="GO" id="GO:0012505">
    <property type="term" value="C:endomembrane system"/>
    <property type="evidence" value="ECO:0007669"/>
    <property type="project" value="UniProtKB-SubCell"/>
</dbReference>
<feature type="compositionally biased region" description="Low complexity" evidence="10">
    <location>
        <begin position="626"/>
        <end position="659"/>
    </location>
</feature>
<gene>
    <name evidence="14" type="ORF">TRFO_11303</name>
</gene>
<keyword evidence="8 11" id="KW-1133">Transmembrane helix</keyword>
<evidence type="ECO:0000256" key="5">
    <source>
        <dbReference type="ARBA" id="ARBA00022741"/>
    </source>
</evidence>
<evidence type="ECO:0000256" key="6">
    <source>
        <dbReference type="ARBA" id="ARBA00022840"/>
    </source>
</evidence>
<dbReference type="GO" id="GO:0090374">
    <property type="term" value="P:oligopeptide export from mitochondrion"/>
    <property type="evidence" value="ECO:0007669"/>
    <property type="project" value="TreeGrafter"/>
</dbReference>
<feature type="domain" description="ABC transporter" evidence="12">
    <location>
        <begin position="372"/>
        <end position="607"/>
    </location>
</feature>
<dbReference type="Gene3D" id="3.40.50.300">
    <property type="entry name" value="P-loop containing nucleotide triphosphate hydrolases"/>
    <property type="match status" value="1"/>
</dbReference>
<dbReference type="InterPro" id="IPR017871">
    <property type="entry name" value="ABC_transporter-like_CS"/>
</dbReference>
<evidence type="ECO:0000256" key="7">
    <source>
        <dbReference type="ARBA" id="ARBA00022967"/>
    </source>
</evidence>
<dbReference type="InterPro" id="IPR039421">
    <property type="entry name" value="Type_1_exporter"/>
</dbReference>
<dbReference type="GO" id="GO:0015421">
    <property type="term" value="F:ABC-type oligopeptide transporter activity"/>
    <property type="evidence" value="ECO:0007669"/>
    <property type="project" value="TreeGrafter"/>
</dbReference>
<evidence type="ECO:0000256" key="4">
    <source>
        <dbReference type="ARBA" id="ARBA00022692"/>
    </source>
</evidence>
<dbReference type="PROSITE" id="PS50929">
    <property type="entry name" value="ABC_TM1F"/>
    <property type="match status" value="1"/>
</dbReference>
<evidence type="ECO:0000259" key="13">
    <source>
        <dbReference type="PROSITE" id="PS50929"/>
    </source>
</evidence>
<dbReference type="RefSeq" id="XP_068347358.1">
    <property type="nucleotide sequence ID" value="XM_068495963.1"/>
</dbReference>
<evidence type="ECO:0000256" key="2">
    <source>
        <dbReference type="ARBA" id="ARBA00006493"/>
    </source>
</evidence>
<dbReference type="PANTHER" id="PTHR43394:SF1">
    <property type="entry name" value="ATP-BINDING CASSETTE SUB-FAMILY B MEMBER 10, MITOCHONDRIAL"/>
    <property type="match status" value="1"/>
</dbReference>
<dbReference type="Proteomes" id="UP000179807">
    <property type="component" value="Unassembled WGS sequence"/>
</dbReference>
<proteinExistence type="inferred from homology"/>
<dbReference type="InterPro" id="IPR003439">
    <property type="entry name" value="ABC_transporter-like_ATP-bd"/>
</dbReference>
<dbReference type="PANTHER" id="PTHR43394">
    <property type="entry name" value="ATP-DEPENDENT PERMEASE MDL1, MITOCHONDRIAL"/>
    <property type="match status" value="1"/>
</dbReference>
<name>A0A1J4J9V4_9EUKA</name>
<dbReference type="AlphaFoldDB" id="A0A1J4J9V4"/>
<dbReference type="SMART" id="SM00382">
    <property type="entry name" value="AAA"/>
    <property type="match status" value="1"/>
</dbReference>
<dbReference type="GO" id="GO:0005524">
    <property type="term" value="F:ATP binding"/>
    <property type="evidence" value="ECO:0007669"/>
    <property type="project" value="UniProtKB-KW"/>
</dbReference>
<keyword evidence="7" id="KW-1278">Translocase</keyword>
<sequence length="659" mass="73568">MSRSMSRRHSSEYSNDASMSNENKIKVDDQEKSHARWHMYNIILHDWLAIVGIFPSLLFGILPNLFIYLMTDILDGLTMFMASYGQFNPMPIVERQCKKMACVVAALGVVKFFDTMIWIRVGSKLTIKMKNDLFRNMMRSEVSFFDVNPIGSILTLLSEDSEAVQDAFGSKKSLQIQALGQGIAGLVFALVHSWQIALVSLCSLPIICVVLLCIFPQILKNSTLKFRNVSNSMTIAEETLSAVRTVKGFNHEDIEIERFMRATMQGSRHERNIGLYITLFLFCVLISVFADVLADFYYGATFVNKGKLQLGELFSVFTYTTLGSMDIVTIQGTMQGEQKAVAAGARILKLSEHIPDIPYEGGQILENFEGHIEFRNVSFKYPTRDAYVLKNVSFEIKPKQIAALVGHSGSGKSTCAQLLEKYYDATEGEVLLDGHDIRTLDQRWLHQRIALVSQEPVLFRMSVRENVKYGAKNATDEEVMSAIEIANAKRIIEKLEHGLDTLVGDKGGSLSGGQRQRIAIARAVIKNPTILITDEATSALDAQSEKKVQIALDQIMKHCTAVIVAHRLSTIRNAHIIYVFDAGEIKEVGNHDELVKLGGYYYTLVERQLTQHDHKEHDDNQKTLVSSSSTTEPKSTSGPRSNLDSNMSELSDSSSSSSS</sequence>
<dbReference type="SUPFAM" id="SSF90123">
    <property type="entry name" value="ABC transporter transmembrane region"/>
    <property type="match status" value="1"/>
</dbReference>
<comment type="subcellular location">
    <subcellularLocation>
        <location evidence="1">Endomembrane system</location>
        <topology evidence="1">Multi-pass membrane protein</topology>
    </subcellularLocation>
</comment>
<evidence type="ECO:0000313" key="14">
    <source>
        <dbReference type="EMBL" id="OHS94221.1"/>
    </source>
</evidence>
<organism evidence="14 15">
    <name type="scientific">Tritrichomonas foetus</name>
    <dbReference type="NCBI Taxonomy" id="1144522"/>
    <lineage>
        <taxon>Eukaryota</taxon>
        <taxon>Metamonada</taxon>
        <taxon>Parabasalia</taxon>
        <taxon>Tritrichomonadida</taxon>
        <taxon>Tritrichomonadidae</taxon>
        <taxon>Tritrichomonas</taxon>
    </lineage>
</organism>
<evidence type="ECO:0000313" key="15">
    <source>
        <dbReference type="Proteomes" id="UP000179807"/>
    </source>
</evidence>
<dbReference type="Gene3D" id="1.20.1560.10">
    <property type="entry name" value="ABC transporter type 1, transmembrane domain"/>
    <property type="match status" value="1"/>
</dbReference>
<dbReference type="OrthoDB" id="6500128at2759"/>
<comment type="caution">
    <text evidence="14">The sequence shown here is derived from an EMBL/GenBank/DDBJ whole genome shotgun (WGS) entry which is preliminary data.</text>
</comment>
<dbReference type="InterPro" id="IPR003593">
    <property type="entry name" value="AAA+_ATPase"/>
</dbReference>
<evidence type="ECO:0000256" key="3">
    <source>
        <dbReference type="ARBA" id="ARBA00022448"/>
    </source>
</evidence>
<dbReference type="InterPro" id="IPR027417">
    <property type="entry name" value="P-loop_NTPase"/>
</dbReference>
<keyword evidence="6" id="KW-0067">ATP-binding</keyword>
<keyword evidence="5" id="KW-0547">Nucleotide-binding</keyword>
<evidence type="ECO:0000256" key="11">
    <source>
        <dbReference type="SAM" id="Phobius"/>
    </source>
</evidence>
<dbReference type="PROSITE" id="PS50893">
    <property type="entry name" value="ABC_TRANSPORTER_2"/>
    <property type="match status" value="1"/>
</dbReference>
<dbReference type="EMBL" id="MLAK01001337">
    <property type="protein sequence ID" value="OHS94221.1"/>
    <property type="molecule type" value="Genomic_DNA"/>
</dbReference>
<dbReference type="InterPro" id="IPR036640">
    <property type="entry name" value="ABC1_TM_sf"/>
</dbReference>
<feature type="compositionally biased region" description="Basic and acidic residues" evidence="10">
    <location>
        <begin position="612"/>
        <end position="621"/>
    </location>
</feature>
<dbReference type="FunFam" id="3.40.50.300:FF:000140">
    <property type="entry name" value="Lipid A export ATP-binding/permease protein MsbA"/>
    <property type="match status" value="1"/>
</dbReference>
<keyword evidence="15" id="KW-1185">Reference proteome</keyword>
<keyword evidence="3" id="KW-0813">Transport</keyword>
<evidence type="ECO:0000256" key="8">
    <source>
        <dbReference type="ARBA" id="ARBA00022989"/>
    </source>
</evidence>
<feature type="transmembrane region" description="Helical" evidence="11">
    <location>
        <begin position="99"/>
        <end position="119"/>
    </location>
</feature>
<evidence type="ECO:0000256" key="1">
    <source>
        <dbReference type="ARBA" id="ARBA00004127"/>
    </source>
</evidence>
<feature type="transmembrane region" description="Helical" evidence="11">
    <location>
        <begin position="273"/>
        <end position="298"/>
    </location>
</feature>
<dbReference type="Pfam" id="PF00664">
    <property type="entry name" value="ABC_membrane"/>
    <property type="match status" value="1"/>
</dbReference>
<dbReference type="CDD" id="cd18577">
    <property type="entry name" value="ABC_6TM_Pgp_ABCB1_D1_like"/>
    <property type="match status" value="1"/>
</dbReference>
<dbReference type="SUPFAM" id="SSF52540">
    <property type="entry name" value="P-loop containing nucleoside triphosphate hydrolases"/>
    <property type="match status" value="1"/>
</dbReference>
<evidence type="ECO:0000259" key="12">
    <source>
        <dbReference type="PROSITE" id="PS50893"/>
    </source>
</evidence>
<dbReference type="InterPro" id="IPR011527">
    <property type="entry name" value="ABC1_TM_dom"/>
</dbReference>
<keyword evidence="9 11" id="KW-0472">Membrane</keyword>
<dbReference type="GO" id="GO:0005743">
    <property type="term" value="C:mitochondrial inner membrane"/>
    <property type="evidence" value="ECO:0007669"/>
    <property type="project" value="TreeGrafter"/>
</dbReference>
<feature type="region of interest" description="Disordered" evidence="10">
    <location>
        <begin position="612"/>
        <end position="659"/>
    </location>
</feature>
<dbReference type="CDD" id="cd03249">
    <property type="entry name" value="ABC_MTABC3_MDL1_MDL2"/>
    <property type="match status" value="1"/>
</dbReference>
<dbReference type="PROSITE" id="PS00211">
    <property type="entry name" value="ABC_TRANSPORTER_1"/>
    <property type="match status" value="1"/>
</dbReference>
<keyword evidence="4 11" id="KW-0812">Transmembrane</keyword>
<dbReference type="GO" id="GO:0016887">
    <property type="term" value="F:ATP hydrolysis activity"/>
    <property type="evidence" value="ECO:0007669"/>
    <property type="project" value="InterPro"/>
</dbReference>
<comment type="similarity">
    <text evidence="2">Belongs to the ABC transporter superfamily. ABCB family. MHC peptide exporter (TC 3.A.1.209) subfamily.</text>
</comment>
<accession>A0A1J4J9V4</accession>
<reference evidence="14" key="1">
    <citation type="submission" date="2016-10" db="EMBL/GenBank/DDBJ databases">
        <authorList>
            <person name="Benchimol M."/>
            <person name="Almeida L.G."/>
            <person name="Vasconcelos A.T."/>
            <person name="Perreira-Neves A."/>
            <person name="Rosa I.A."/>
            <person name="Tasca T."/>
            <person name="Bogo M.R."/>
            <person name="de Souza W."/>
        </authorList>
    </citation>
    <scope>NUCLEOTIDE SEQUENCE [LARGE SCALE GENOMIC DNA]</scope>
    <source>
        <strain evidence="14">K</strain>
    </source>
</reference>
<feature type="transmembrane region" description="Helical" evidence="11">
    <location>
        <begin position="39"/>
        <end position="59"/>
    </location>
</feature>
<evidence type="ECO:0000256" key="9">
    <source>
        <dbReference type="ARBA" id="ARBA00023136"/>
    </source>
</evidence>
<dbReference type="GeneID" id="94830667"/>
<feature type="transmembrane region" description="Helical" evidence="11">
    <location>
        <begin position="194"/>
        <end position="215"/>
    </location>
</feature>
<feature type="domain" description="ABC transmembrane type-1" evidence="13">
    <location>
        <begin position="47"/>
        <end position="325"/>
    </location>
</feature>